<evidence type="ECO:0000256" key="4">
    <source>
        <dbReference type="ARBA" id="ARBA00022449"/>
    </source>
</evidence>
<evidence type="ECO:0000256" key="13">
    <source>
        <dbReference type="ARBA" id="ARBA00023016"/>
    </source>
</evidence>
<dbReference type="SUPFAM" id="SSF56672">
    <property type="entry name" value="DNA/RNA polymerases"/>
    <property type="match status" value="2"/>
</dbReference>
<evidence type="ECO:0000256" key="19">
    <source>
        <dbReference type="SAM" id="MobiDB-lite"/>
    </source>
</evidence>
<dbReference type="GO" id="GO:0006816">
    <property type="term" value="P:calcium ion transport"/>
    <property type="evidence" value="ECO:0007669"/>
    <property type="project" value="UniProtKB-KW"/>
</dbReference>
<feature type="region of interest" description="Disordered" evidence="19">
    <location>
        <begin position="1"/>
        <end position="21"/>
    </location>
</feature>
<evidence type="ECO:0000256" key="1">
    <source>
        <dbReference type="ARBA" id="ARBA00004651"/>
    </source>
</evidence>
<evidence type="ECO:0000256" key="7">
    <source>
        <dbReference type="ARBA" id="ARBA00022692"/>
    </source>
</evidence>
<evidence type="ECO:0000256" key="9">
    <source>
        <dbReference type="ARBA" id="ARBA00022737"/>
    </source>
</evidence>
<dbReference type="GO" id="GO:0015074">
    <property type="term" value="P:DNA integration"/>
    <property type="evidence" value="ECO:0007669"/>
    <property type="project" value="InterPro"/>
</dbReference>
<dbReference type="GO" id="GO:0015297">
    <property type="term" value="F:antiporter activity"/>
    <property type="evidence" value="ECO:0007669"/>
    <property type="project" value="UniProtKB-KW"/>
</dbReference>
<dbReference type="Pfam" id="PF07727">
    <property type="entry name" value="RVT_2"/>
    <property type="match status" value="3"/>
</dbReference>
<evidence type="ECO:0000256" key="20">
    <source>
        <dbReference type="SAM" id="Phobius"/>
    </source>
</evidence>
<dbReference type="InterPro" id="IPR013103">
    <property type="entry name" value="RVT_2"/>
</dbReference>
<keyword evidence="18" id="KW-0862">Zinc</keyword>
<dbReference type="GO" id="GO:0004190">
    <property type="term" value="F:aspartic-type endopeptidase activity"/>
    <property type="evidence" value="ECO:0007669"/>
    <property type="project" value="UniProtKB-KW"/>
</dbReference>
<evidence type="ECO:0000256" key="17">
    <source>
        <dbReference type="ARBA" id="ARBA00023201"/>
    </source>
</evidence>
<sequence length="2478" mass="274662">MAETSSSTNTHTHQNTNTSSNISNITQSPILLLSNISNLISAKLDSTNYTLWKYQLLSIFESYSLLDHIDGSTHSPERYLQDESGAFTTQESVQYKQWKIRDQALKTLLNAMLSPSALSLVIRQSTARDRIQKKNESMSPFLDRVKELRDKLSAVGVEVDDEELLHVVLKGLLPEYDAFCSAMRTKERSISCEELHVLLTSEEESKKNSKNMSSDVPHMAMAANANANVSSPATNTPLPLFSPQWNRGRGGKSQNYRGRGRGNYGSSRGGFQQFHQNMQLNSQAFPQNSSTSQNSRPTCQICGKPGHVALDCFHRMNFAYQGRHPPTKLAAIAFTNMSNAISAPASNQSCWISDTGATNHFTPDITHIPDCHAYTSNDCVTVGNRQSLPITHTGNSQLRASSHLFHLRKVLHVPSMSSSLLFVYRFCKDNDASFHFDASKFHIKDLRSGKLLYSGLSERGLYPVRGDILPSSSSSSFAFSSTTSAQLWHTRLGHPQSRVFSHVLNKFLHVNSVSNTVPFCTHCVEGKHHQLPFTDSVSITTRPLELVHTDVWGPAPVTSCNGTRYYVSFIDDFTRFTWFFPLKYKSQVLDSFKHFKSTMENLLDYKIKILRSDCGGEYSKSEFQSFCSSTGILHQFSCPHTSQQNGVAERKHHHIVDMALTLISHSHLLGSACLAPLLITSPFVFLGVLAIPYFVLIPNTSYNPAHRFYVSRHVKFDENSFPYRNLPSQPSQSSSSSSVNSNTSSIWLSHILFFHPCTVPSILGPPPSNSSIPLVSFSIVPSVPIDSYTHSSRSSIPDLPTAPIFDTQPAPHNLDFLLPILLSLGSLDYLNTEPPTYTIACKIPQWHEAMALEFAALQRQDTWTLVPSSSSQHVIGCRWVFKLKRNTDGSVARFKAHLVAKGNHQKAGLDFDETFSPVVKPCYCSISLILGSSVSLVSSSVGCEQCKSIYGLRQAPRAWFEKFSSHLLTVGFTASLADPSLFVYKNGSTVIYLLLYVDDIILIGSVPAAIQELICGLAQAFELKDLGPLKYFLGLQVEYTNSGLLVHQTKYATDLLDKHNMSTCKPCSTPFVPPSTSVLTESSFLYPFSYKSLVGALQYLTFTRPDLSFAVNSLCQHMHQPTTSHLVAAKRVLCYIRGTLSHGILFQSGPLRLIAFTDSDWAGNPVDRRSTTGFLIFLGNNLLTWASKKQPTVSRSSTEAEYRTLAVGTAELTWIRMLLRDLGIYISHAPVLWCDNTSAISLASNPFFHARTKHVEIDYHFVREKVVRGDLSVQFISTTDQLADLLTKALPSPRYITLSTKLLHSISQHSWLNKTKRAATSVAGPHTMTKVFDNFHKETKREQDLLDARDQSDEVIESVESSKRTTIKAVLLLLLGTIIAACFADPLVDAVDNFSDATSIPAFFISFIALPLATSSSDAVSAIIFASRDKRRTASLTFSELYGAATMNNLLCLSVFLALIYIRGLTWDFSAEVLVILIVCIVMALWAYGLKNGNGASPSRAVGGSLSKSSADHESLGLDLITLWLVPCAMSRQSYCISVFAVIASAFLISATFLPSFLHQKPLFLTLPHCFVMNTSPNSTPMILLSNITNLVSVKLDHNNYMLWKFQITLTLKAYKLLDVVDGSYTCPEMYTRDSNGAVTAFLNPEFTLWDTKDQALISMISATLSPLALALVIGQKSAKGKLKECKDKLEAVGVFIEDEELLHIILDGLPTEFYPFCSAMRTRNEPISFEELLVLMLAEEKSLKHNSDSSKESMHLAMLGAGPKPNTSTNTSTAVPFNPQSNRGGRDTGAMDHFTPDLANIQQVKEYHGNDGVTVVFKCCKDNNCSILFDATKFSIQDIHSGRVLYKGLNEAGLYPIYGDPFQSKPVSLPVISKSAFHSSFQSANTAVKASSSTWHSRLGHPHSKSTQSDLSSTDITSPTNIWLSSFLYFTTCYQPSILGPHPSHSPHTSSNTNTTTPILPPTSDFPTPTTLIPDPFPIPNTVSPPENVSPPNTVSPPAPIITLPSSNPPPSSITPSPPIPVSTNTHPMQTRLKSDISKPKRAFTSTSPNYLDVEPPSFSIASTLTPWVAAMKDEYSALHRQGTWTLVPPASSQNIVGCKWVYKIKRHADGSVSRYKARLVAKGFHQMAGLDYDETFSPVIKPTTVRIILTLAAQFSWPLRQLDISNAFLHGFLKEDVYMAQPQGFIDSATPRYVCKLHKSLYGLKQAPRAWFERFTSQLENLGFTASSADPSLFTYKSHNEILYLLLYVDDIILTGTSPSLITNLITKLQQTFELKDLGPLHYFLGLQLQYHEVGFSVHQTKYATDLLTNLVGALQYLTFTRPDLNFAVNQVYDRRSTSGYVVFLGSTPITWVSKKQSTVSRSSTEAEYRSLASATAEVFWIRMVLKDLGVFLPDPPLLWCDNLSALALASNPMFHARTKHIEVDYHFIREKVVRRDVVVKFISTADQIANILTKCLPSPGFTRLRSNLLLPFRPP</sequence>
<reference evidence="23" key="1">
    <citation type="submission" date="2018-02" db="EMBL/GenBank/DDBJ databases">
        <authorList>
            <person name="Cohen D.B."/>
            <person name="Kent A.D."/>
        </authorList>
    </citation>
    <scope>NUCLEOTIDE SEQUENCE</scope>
</reference>
<evidence type="ECO:0000256" key="11">
    <source>
        <dbReference type="ARBA" id="ARBA00022837"/>
    </source>
</evidence>
<comment type="subcellular location">
    <subcellularLocation>
        <location evidence="1">Cell membrane</location>
        <topology evidence="1">Multi-pass membrane protein</topology>
    </subcellularLocation>
</comment>
<dbReference type="GO" id="GO:0005886">
    <property type="term" value="C:plasma membrane"/>
    <property type="evidence" value="ECO:0007669"/>
    <property type="project" value="UniProtKB-SubCell"/>
</dbReference>
<proteinExistence type="inferred from homology"/>
<comment type="similarity">
    <text evidence="2">Belongs to the Ca(2+):cation antiporter (CaCA) (TC 2.A.19) family.</text>
</comment>
<feature type="transmembrane region" description="Helical" evidence="20">
    <location>
        <begin position="1400"/>
        <end position="1426"/>
    </location>
</feature>
<dbReference type="PANTHER" id="PTHR11439:SF455">
    <property type="entry name" value="RLK (RECEPTOR-LIKE PROTEIN KINASE) 8, PUTATIVE-RELATED"/>
    <property type="match status" value="1"/>
</dbReference>
<dbReference type="Pfam" id="PF14223">
    <property type="entry name" value="Retrotran_gag_2"/>
    <property type="match status" value="2"/>
</dbReference>
<keyword evidence="4" id="KW-0050">Antiport</keyword>
<dbReference type="GO" id="GO:0003676">
    <property type="term" value="F:nucleic acid binding"/>
    <property type="evidence" value="ECO:0007669"/>
    <property type="project" value="InterPro"/>
</dbReference>
<feature type="region of interest" description="Disordered" evidence="19">
    <location>
        <begin position="1895"/>
        <end position="1915"/>
    </location>
</feature>
<evidence type="ECO:0000313" key="23">
    <source>
        <dbReference type="EMBL" id="SPD31308.1"/>
    </source>
</evidence>
<evidence type="ECO:0000256" key="6">
    <source>
        <dbReference type="ARBA" id="ARBA00022568"/>
    </source>
</evidence>
<evidence type="ECO:0000256" key="16">
    <source>
        <dbReference type="ARBA" id="ARBA00023136"/>
    </source>
</evidence>
<feature type="domain" description="Integrase catalytic" evidence="22">
    <location>
        <begin position="539"/>
        <end position="712"/>
    </location>
</feature>
<keyword evidence="10" id="KW-0064">Aspartyl protease</keyword>
<dbReference type="InterPro" id="IPR036397">
    <property type="entry name" value="RNaseH_sf"/>
</dbReference>
<dbReference type="Pfam" id="PF22936">
    <property type="entry name" value="Pol_BBD"/>
    <property type="match status" value="1"/>
</dbReference>
<evidence type="ECO:0000256" key="5">
    <source>
        <dbReference type="ARBA" id="ARBA00022475"/>
    </source>
</evidence>
<keyword evidence="9" id="KW-0677">Repeat</keyword>
<evidence type="ECO:0000256" key="14">
    <source>
        <dbReference type="ARBA" id="ARBA00023053"/>
    </source>
</evidence>
<dbReference type="FunFam" id="1.20.1420.30:FF:000019">
    <property type="entry name" value="Sodium/calcium exchanger NCL2"/>
    <property type="match status" value="1"/>
</dbReference>
<evidence type="ECO:0000256" key="10">
    <source>
        <dbReference type="ARBA" id="ARBA00022750"/>
    </source>
</evidence>
<evidence type="ECO:0000256" key="3">
    <source>
        <dbReference type="ARBA" id="ARBA00022448"/>
    </source>
</evidence>
<feature type="region of interest" description="Disordered" evidence="19">
    <location>
        <begin position="228"/>
        <end position="271"/>
    </location>
</feature>
<keyword evidence="18" id="KW-0863">Zinc-finger</keyword>
<evidence type="ECO:0000256" key="18">
    <source>
        <dbReference type="PROSITE-ProRule" id="PRU00047"/>
    </source>
</evidence>
<organism evidence="23">
    <name type="scientific">Fagus sylvatica</name>
    <name type="common">Beechnut</name>
    <dbReference type="NCBI Taxonomy" id="28930"/>
    <lineage>
        <taxon>Eukaryota</taxon>
        <taxon>Viridiplantae</taxon>
        <taxon>Streptophyta</taxon>
        <taxon>Embryophyta</taxon>
        <taxon>Tracheophyta</taxon>
        <taxon>Spermatophyta</taxon>
        <taxon>Magnoliopsida</taxon>
        <taxon>eudicotyledons</taxon>
        <taxon>Gunneridae</taxon>
        <taxon>Pentapetalae</taxon>
        <taxon>rosids</taxon>
        <taxon>fabids</taxon>
        <taxon>Fagales</taxon>
        <taxon>Fagaceae</taxon>
        <taxon>Fagus</taxon>
    </lineage>
</organism>
<keyword evidence="11" id="KW-0106">Calcium</keyword>
<keyword evidence="8" id="KW-0479">Metal-binding</keyword>
<keyword evidence="10" id="KW-0378">Hydrolase</keyword>
<keyword evidence="7 20" id="KW-0812">Transmembrane</keyword>
<feature type="compositionally biased region" description="Polar residues" evidence="19">
    <location>
        <begin position="1906"/>
        <end position="1915"/>
    </location>
</feature>
<evidence type="ECO:0000256" key="15">
    <source>
        <dbReference type="ARBA" id="ARBA00023065"/>
    </source>
</evidence>
<dbReference type="PROSITE" id="PS50158">
    <property type="entry name" value="ZF_CCHC"/>
    <property type="match status" value="1"/>
</dbReference>
<dbReference type="CDD" id="cd09272">
    <property type="entry name" value="RNase_HI_RT_Ty1"/>
    <property type="match status" value="2"/>
</dbReference>
<feature type="transmembrane region" description="Helical" evidence="20">
    <location>
        <begin position="1438"/>
        <end position="1463"/>
    </location>
</feature>
<keyword evidence="3" id="KW-0813">Transport</keyword>
<feature type="transmembrane region" description="Helical" evidence="20">
    <location>
        <begin position="1469"/>
        <end position="1490"/>
    </location>
</feature>
<dbReference type="InterPro" id="IPR004837">
    <property type="entry name" value="NaCa_Exmemb"/>
</dbReference>
<name>A0A2N9J3E0_FAGSY</name>
<dbReference type="InterPro" id="IPR043502">
    <property type="entry name" value="DNA/RNA_pol_sf"/>
</dbReference>
<accession>A0A2N9J3E0</accession>
<feature type="domain" description="CCHC-type" evidence="21">
    <location>
        <begin position="299"/>
        <end position="312"/>
    </location>
</feature>
<dbReference type="InterPro" id="IPR054722">
    <property type="entry name" value="PolX-like_BBD"/>
</dbReference>
<evidence type="ECO:0000256" key="12">
    <source>
        <dbReference type="ARBA" id="ARBA00022989"/>
    </source>
</evidence>
<dbReference type="GO" id="GO:0008270">
    <property type="term" value="F:zinc ion binding"/>
    <property type="evidence" value="ECO:0007669"/>
    <property type="project" value="UniProtKB-KW"/>
</dbReference>
<dbReference type="PROSITE" id="PS50994">
    <property type="entry name" value="INTEGRASE"/>
    <property type="match status" value="1"/>
</dbReference>
<keyword evidence="10" id="KW-0645">Protease</keyword>
<dbReference type="InterPro" id="IPR025724">
    <property type="entry name" value="GAG-pre-integrase_dom"/>
</dbReference>
<keyword evidence="15" id="KW-0406">Ion transport</keyword>
<keyword evidence="17" id="KW-0739">Sodium transport</keyword>
<keyword evidence="6" id="KW-0109">Calcium transport</keyword>
<dbReference type="SUPFAM" id="SSF53098">
    <property type="entry name" value="Ribonuclease H-like"/>
    <property type="match status" value="1"/>
</dbReference>
<evidence type="ECO:0000256" key="2">
    <source>
        <dbReference type="ARBA" id="ARBA00008170"/>
    </source>
</evidence>
<dbReference type="Pfam" id="PF01699">
    <property type="entry name" value="Na_Ca_ex"/>
    <property type="match status" value="1"/>
</dbReference>
<keyword evidence="13" id="KW-0346">Stress response</keyword>
<gene>
    <name evidence="23" type="ORF">FSB_LOCUS59190</name>
</gene>
<dbReference type="InterPro" id="IPR012337">
    <property type="entry name" value="RNaseH-like_sf"/>
</dbReference>
<protein>
    <recommendedName>
        <fullName evidence="24">Integrase catalytic domain-containing protein</fullName>
    </recommendedName>
</protein>
<evidence type="ECO:0008006" key="24">
    <source>
        <dbReference type="Google" id="ProtNLM"/>
    </source>
</evidence>
<dbReference type="GO" id="GO:0006814">
    <property type="term" value="P:sodium ion transport"/>
    <property type="evidence" value="ECO:0007669"/>
    <property type="project" value="UniProtKB-KW"/>
</dbReference>
<keyword evidence="12 20" id="KW-1133">Transmembrane helix</keyword>
<dbReference type="InterPro" id="IPR001878">
    <property type="entry name" value="Znf_CCHC"/>
</dbReference>
<dbReference type="PANTHER" id="PTHR11439">
    <property type="entry name" value="GAG-POL-RELATED RETROTRANSPOSON"/>
    <property type="match status" value="1"/>
</dbReference>
<evidence type="ECO:0000256" key="8">
    <source>
        <dbReference type="ARBA" id="ARBA00022723"/>
    </source>
</evidence>
<feature type="transmembrane region" description="Helical" evidence="20">
    <location>
        <begin position="1535"/>
        <end position="1558"/>
    </location>
</feature>
<feature type="region of interest" description="Disordered" evidence="19">
    <location>
        <begin position="1943"/>
        <end position="1996"/>
    </location>
</feature>
<dbReference type="Gene3D" id="3.30.420.10">
    <property type="entry name" value="Ribonuclease H-like superfamily/Ribonuclease H"/>
    <property type="match status" value="1"/>
</dbReference>
<dbReference type="EMBL" id="OIVN01006354">
    <property type="protein sequence ID" value="SPD31308.1"/>
    <property type="molecule type" value="Genomic_DNA"/>
</dbReference>
<feature type="compositionally biased region" description="Polar residues" evidence="19">
    <location>
        <begin position="1982"/>
        <end position="1994"/>
    </location>
</feature>
<keyword evidence="16 20" id="KW-0472">Membrane</keyword>
<evidence type="ECO:0000259" key="22">
    <source>
        <dbReference type="PROSITE" id="PS50994"/>
    </source>
</evidence>
<dbReference type="Pfam" id="PF13976">
    <property type="entry name" value="gag_pre-integrs"/>
    <property type="match status" value="1"/>
</dbReference>
<dbReference type="InterPro" id="IPR001584">
    <property type="entry name" value="Integrase_cat-core"/>
</dbReference>
<dbReference type="Pfam" id="PF00665">
    <property type="entry name" value="rve"/>
    <property type="match status" value="1"/>
</dbReference>
<keyword evidence="5" id="KW-1003">Cell membrane</keyword>
<keyword evidence="14" id="KW-0915">Sodium</keyword>
<feature type="transmembrane region" description="Helical" evidence="20">
    <location>
        <begin position="1369"/>
        <end position="1388"/>
    </location>
</feature>
<feature type="transmembrane region" description="Helical" evidence="20">
    <location>
        <begin position="674"/>
        <end position="697"/>
    </location>
</feature>
<evidence type="ECO:0000259" key="21">
    <source>
        <dbReference type="PROSITE" id="PS50158"/>
    </source>
</evidence>
<feature type="compositionally biased region" description="Low complexity" evidence="19">
    <location>
        <begin position="1943"/>
        <end position="1959"/>
    </location>
</feature>